<dbReference type="Gene3D" id="3.40.50.300">
    <property type="entry name" value="P-loop containing nucleotide triphosphate hydrolases"/>
    <property type="match status" value="2"/>
</dbReference>
<dbReference type="FunFam" id="3.40.50.300:FF:000500">
    <property type="entry name" value="ATP-dependent RNA helicase DHX29"/>
    <property type="match status" value="1"/>
</dbReference>
<dbReference type="SMART" id="SM00847">
    <property type="entry name" value="HA2"/>
    <property type="match status" value="1"/>
</dbReference>
<comment type="catalytic activity">
    <reaction evidence="11">
        <text>ATP + H2O = ADP + phosphate + H(+)</text>
        <dbReference type="Rhea" id="RHEA:13065"/>
        <dbReference type="ChEBI" id="CHEBI:15377"/>
        <dbReference type="ChEBI" id="CHEBI:15378"/>
        <dbReference type="ChEBI" id="CHEBI:30616"/>
        <dbReference type="ChEBI" id="CHEBI:43474"/>
        <dbReference type="ChEBI" id="CHEBI:456216"/>
        <dbReference type="EC" id="3.6.4.13"/>
    </reaction>
</comment>
<dbReference type="GO" id="GO:0016787">
    <property type="term" value="F:hydrolase activity"/>
    <property type="evidence" value="ECO:0007669"/>
    <property type="project" value="UniProtKB-KW"/>
</dbReference>
<dbReference type="KEGG" id="tasa:A1Q1_06068"/>
<evidence type="ECO:0000256" key="3">
    <source>
        <dbReference type="ARBA" id="ARBA00022528"/>
    </source>
</evidence>
<dbReference type="PANTHER" id="PTHR18934:SF145">
    <property type="entry name" value="ATP-DEPENDENT RNA HELICASE DHX57-RELATED"/>
    <property type="match status" value="1"/>
</dbReference>
<dbReference type="SUPFAM" id="SSF52540">
    <property type="entry name" value="P-loop containing nucleoside triphosphate hydrolases"/>
    <property type="match status" value="1"/>
</dbReference>
<dbReference type="FunFam" id="1.20.120.1080:FF:000002">
    <property type="entry name" value="Putative ATP-dependent RNA helicase DHX36"/>
    <property type="match status" value="1"/>
</dbReference>
<reference evidence="15 16" key="1">
    <citation type="journal article" date="2012" name="Eukaryot. Cell">
        <title>Draft genome sequence of CBS 2479, the standard type strain of Trichosporon asahii.</title>
        <authorList>
            <person name="Yang R.Y."/>
            <person name="Li H.T."/>
            <person name="Zhu H."/>
            <person name="Zhou G.P."/>
            <person name="Wang M."/>
            <person name="Wang L."/>
        </authorList>
    </citation>
    <scope>NUCLEOTIDE SEQUENCE [LARGE SCALE GENOMIC DNA]</scope>
    <source>
        <strain evidence="16">ATCC 90039 / CBS 2479 / JCM 2466 / KCTC 7840 / NCYC 2677 / UAMH 7654</strain>
    </source>
</reference>
<evidence type="ECO:0000256" key="2">
    <source>
        <dbReference type="ARBA" id="ARBA00012552"/>
    </source>
</evidence>
<feature type="domain" description="Helicase C-terminal" evidence="14">
    <location>
        <begin position="868"/>
        <end position="1034"/>
    </location>
</feature>
<accession>J6ERV2</accession>
<comment type="caution">
    <text evidence="15">The sequence shown here is derived from an EMBL/GenBank/DDBJ whole genome shotgun (WGS) entry which is preliminary data.</text>
</comment>
<dbReference type="CDD" id="cd18791">
    <property type="entry name" value="SF2_C_RHA"/>
    <property type="match status" value="1"/>
</dbReference>
<organism evidence="15 16">
    <name type="scientific">Trichosporon asahii var. asahii (strain ATCC 90039 / CBS 2479 / JCM 2466 / KCTC 7840 / NBRC 103889/ NCYC 2677 / UAMH 7654)</name>
    <name type="common">Yeast</name>
    <dbReference type="NCBI Taxonomy" id="1186058"/>
    <lineage>
        <taxon>Eukaryota</taxon>
        <taxon>Fungi</taxon>
        <taxon>Dikarya</taxon>
        <taxon>Basidiomycota</taxon>
        <taxon>Agaricomycotina</taxon>
        <taxon>Tremellomycetes</taxon>
        <taxon>Trichosporonales</taxon>
        <taxon>Trichosporonaceae</taxon>
        <taxon>Trichosporon</taxon>
    </lineage>
</organism>
<dbReference type="InterPro" id="IPR007502">
    <property type="entry name" value="Helicase-assoc_dom"/>
</dbReference>
<keyword evidence="10" id="KW-0809">Transit peptide</keyword>
<dbReference type="PROSITE" id="PS51194">
    <property type="entry name" value="HELICASE_CTER"/>
    <property type="match status" value="1"/>
</dbReference>
<evidence type="ECO:0000259" key="13">
    <source>
        <dbReference type="PROSITE" id="PS51192"/>
    </source>
</evidence>
<dbReference type="InterPro" id="IPR001650">
    <property type="entry name" value="Helicase_C-like"/>
</dbReference>
<feature type="region of interest" description="Disordered" evidence="12">
    <location>
        <begin position="280"/>
        <end position="302"/>
    </location>
</feature>
<evidence type="ECO:0000256" key="11">
    <source>
        <dbReference type="ARBA" id="ARBA00047984"/>
    </source>
</evidence>
<protein>
    <recommendedName>
        <fullName evidence="2">RNA helicase</fullName>
        <ecNumber evidence="2">3.6.4.13</ecNumber>
    </recommendedName>
</protein>
<gene>
    <name evidence="15" type="ORF">A1Q1_06068</name>
</gene>
<dbReference type="GeneID" id="25989580"/>
<proteinExistence type="predicted"/>
<evidence type="ECO:0000256" key="7">
    <source>
        <dbReference type="ARBA" id="ARBA00022806"/>
    </source>
</evidence>
<dbReference type="VEuPathDB" id="FungiDB:A1Q1_06068"/>
<dbReference type="InterPro" id="IPR027417">
    <property type="entry name" value="P-loop_NTPase"/>
</dbReference>
<dbReference type="SMART" id="SM00490">
    <property type="entry name" value="HELICc"/>
    <property type="match status" value="1"/>
</dbReference>
<feature type="domain" description="Helicase ATP-binding" evidence="13">
    <location>
        <begin position="591"/>
        <end position="762"/>
    </location>
</feature>
<dbReference type="Pfam" id="PF00271">
    <property type="entry name" value="Helicase_C"/>
    <property type="match status" value="1"/>
</dbReference>
<keyword evidence="7 15" id="KW-0347">Helicase</keyword>
<dbReference type="EMBL" id="ALBS01000326">
    <property type="protein sequence ID" value="EJT45452.1"/>
    <property type="molecule type" value="Genomic_DNA"/>
</dbReference>
<dbReference type="SMART" id="SM00487">
    <property type="entry name" value="DEXDc"/>
    <property type="match status" value="1"/>
</dbReference>
<keyword evidence="5" id="KW-0547">Nucleotide-binding</keyword>
<dbReference type="FunFam" id="3.40.50.300:FF:000819">
    <property type="entry name" value="ATP dependent RNA helicase, putative"/>
    <property type="match status" value="1"/>
</dbReference>
<keyword evidence="4" id="KW-0934">Plastid</keyword>
<dbReference type="RefSeq" id="XP_014176752.1">
    <property type="nucleotide sequence ID" value="XM_014321277.1"/>
</dbReference>
<sequence>MGKKKLSLKPVQRGFATTSIPTKKAKAKAEIPDTGASKDVQHKDAPKAENRPAGADPRTESAGAHDDSWDNDEAVNRAAYQALVERLQEKGDKESIEFDERLSHSFSHLGVNQKILDEAFRLAMEEDPGDQIKPLEFSSASAQEDKALLRLFVAYRVLRTLGFTENRIEECILHGLGPGDGWEEALDWEDVEAVDAPLVDVAPLPQDPPVPEREEPSGCSAVTADEVSREIEKPISLFQSLDNDLSESGESSDSDADLDLSRVNEDWAKLKLELESLKAASGASRKKGKKNKGIPPMETPDMHKVRGKMARLEKDYMFSRKDADADLGAATTLKTGNDSLIDTPRPASDDVADEEEDDNIFGNMLDEPAATDETTSSNTYISVRSMPIPKQFSFTGNTPKAILQATVRKLPKQPAISFARLSTNARIARAGVEIRWSAEKRRVWRMEDLACDSPEEAENYVSTLALNSLASTGDIHCNWRALPPAYRELWEELEKDRTEEELKVKRKVWQTVKGYADQKTATKGTSLEGTPGSAADALSRTTAPTYDSTAKEAHSVEIQRAYERRVDTPAYQRMLKARRTLPIASFRDEILRTVDRSQVLVFSGETGCGKSTQLPAYILENELSQGRPCNIIVTEPRRISAISLAQRVSAELGDPPGVMGSKSSLVGYSIRLESKVSSSTRLTFMTNGIALRLLESGTALDGITHIVVDEVHERSIESDFLLIVLRELLKVRKDIKVVLMSATVDADKLSTYFNGCQSMTVPGRTYPVNVNYLEDAVEACGWHIDESSPYAIWDRNKKTNTKQLQWTEADTEAGDSSGDEQLGADPTKLQSSMYSARTVSTVNLLDSRKIPYDLIIRLLERICFEDDQLARYSAASLVFMPGLAEIRKLNDMLQSHPKFGASGDFVIYPLHSTVSSEGQSAVFNIPPRGVRKIVISTNIAETGVTIPDITCVIDSGKQREMRYDEKRQLSKLVETYIARSNAKQRRGRAGRVQEGLAYHLFTKARHDMQLAEHPVPEMLRLSLQDLALRTKILKVKLGDTIDDVLTKALDPPSSTNIQRAVQCLVEVKALTPTEDITPMGRLLSKLPMEVHLGKVLLFAALFKCLDPALTIVATLNSKSPFITPFGFEAQAEAAKKSFVVGNSDFLTIVNVFDSWRRAAENRNFVRTFCQRNYLSHTNLQQIEELRQQLLAEDERKTIASRGFYTTFAQVPSELNANANNTPILEAALASGLYPKVLSMDAAGGLRTLTNQQPVSFGSQSRKLYAWDTGPVDDRALALLCGDLLEVRIDRRLRFRMEPKAALALKLMRERFSASLASQMRQKPLSDRQKKWFELGLRFVMTGEFAEEQRVVVV</sequence>
<name>J6ERV2_TRIAS</name>
<evidence type="ECO:0000256" key="6">
    <source>
        <dbReference type="ARBA" id="ARBA00022801"/>
    </source>
</evidence>
<evidence type="ECO:0000313" key="16">
    <source>
        <dbReference type="Proteomes" id="UP000002748"/>
    </source>
</evidence>
<keyword evidence="3" id="KW-0150">Chloroplast</keyword>
<dbReference type="PROSITE" id="PS51192">
    <property type="entry name" value="HELICASE_ATP_BIND_1"/>
    <property type="match status" value="1"/>
</dbReference>
<evidence type="ECO:0000256" key="9">
    <source>
        <dbReference type="ARBA" id="ARBA00022884"/>
    </source>
</evidence>
<dbReference type="EC" id="3.6.4.13" evidence="2"/>
<dbReference type="Gene3D" id="1.20.120.1080">
    <property type="match status" value="1"/>
</dbReference>
<keyword evidence="8" id="KW-0067">ATP-binding</keyword>
<feature type="region of interest" description="Disordered" evidence="12">
    <location>
        <begin position="202"/>
        <end position="226"/>
    </location>
</feature>
<evidence type="ECO:0000313" key="15">
    <source>
        <dbReference type="EMBL" id="EJT45452.1"/>
    </source>
</evidence>
<evidence type="ECO:0000256" key="1">
    <source>
        <dbReference type="ARBA" id="ARBA00004229"/>
    </source>
</evidence>
<evidence type="ECO:0000256" key="8">
    <source>
        <dbReference type="ARBA" id="ARBA00022840"/>
    </source>
</evidence>
<keyword evidence="9" id="KW-0694">RNA-binding</keyword>
<dbReference type="GO" id="GO:0003724">
    <property type="term" value="F:RNA helicase activity"/>
    <property type="evidence" value="ECO:0007669"/>
    <property type="project" value="UniProtKB-EC"/>
</dbReference>
<dbReference type="CDD" id="cd17917">
    <property type="entry name" value="DEXHc_RHA-like"/>
    <property type="match status" value="1"/>
</dbReference>
<dbReference type="OrthoDB" id="5600252at2759"/>
<dbReference type="Pfam" id="PF21010">
    <property type="entry name" value="HA2_C"/>
    <property type="match status" value="1"/>
</dbReference>
<evidence type="ECO:0000259" key="14">
    <source>
        <dbReference type="PROSITE" id="PS51194"/>
    </source>
</evidence>
<feature type="compositionally biased region" description="Basic and acidic residues" evidence="12">
    <location>
        <begin position="57"/>
        <end position="68"/>
    </location>
</feature>
<feature type="region of interest" description="Disordered" evidence="12">
    <location>
        <begin position="1"/>
        <end position="71"/>
    </location>
</feature>
<dbReference type="GO" id="GO:0003723">
    <property type="term" value="F:RNA binding"/>
    <property type="evidence" value="ECO:0007669"/>
    <property type="project" value="UniProtKB-KW"/>
</dbReference>
<feature type="compositionally biased region" description="Basic and acidic residues" evidence="12">
    <location>
        <begin position="39"/>
        <end position="50"/>
    </location>
</feature>
<dbReference type="Pfam" id="PF00270">
    <property type="entry name" value="DEAD"/>
    <property type="match status" value="1"/>
</dbReference>
<dbReference type="InterPro" id="IPR011545">
    <property type="entry name" value="DEAD/DEAH_box_helicase_dom"/>
</dbReference>
<evidence type="ECO:0000256" key="10">
    <source>
        <dbReference type="ARBA" id="ARBA00022946"/>
    </source>
</evidence>
<evidence type="ECO:0000256" key="5">
    <source>
        <dbReference type="ARBA" id="ARBA00022741"/>
    </source>
</evidence>
<dbReference type="PANTHER" id="PTHR18934">
    <property type="entry name" value="ATP-DEPENDENT RNA HELICASE"/>
    <property type="match status" value="1"/>
</dbReference>
<dbReference type="GO" id="GO:0005524">
    <property type="term" value="F:ATP binding"/>
    <property type="evidence" value="ECO:0007669"/>
    <property type="project" value="UniProtKB-KW"/>
</dbReference>
<evidence type="ECO:0000256" key="12">
    <source>
        <dbReference type="SAM" id="MobiDB-lite"/>
    </source>
</evidence>
<dbReference type="HOGENOM" id="CLU_001832_1_3_1"/>
<dbReference type="InterPro" id="IPR014001">
    <property type="entry name" value="Helicase_ATP-bd"/>
</dbReference>
<comment type="subcellular location">
    <subcellularLocation>
        <location evidence="1">Plastid</location>
        <location evidence="1">Chloroplast</location>
    </subcellularLocation>
</comment>
<dbReference type="Proteomes" id="UP000002748">
    <property type="component" value="Unassembled WGS sequence"/>
</dbReference>
<keyword evidence="6" id="KW-0378">Hydrolase</keyword>
<evidence type="ECO:0000256" key="4">
    <source>
        <dbReference type="ARBA" id="ARBA00022640"/>
    </source>
</evidence>